<evidence type="ECO:0000256" key="6">
    <source>
        <dbReference type="ARBA" id="ARBA00022679"/>
    </source>
</evidence>
<feature type="transmembrane region" description="Helical" evidence="14">
    <location>
        <begin position="31"/>
        <end position="54"/>
    </location>
</feature>
<keyword evidence="9 14" id="KW-1133">Transmembrane helix</keyword>
<evidence type="ECO:0000256" key="5">
    <source>
        <dbReference type="ARBA" id="ARBA00022676"/>
    </source>
</evidence>
<dbReference type="PANTHER" id="PTHR12646:SF0">
    <property type="entry name" value="DOL-P-MAN:MAN(5)GLCNAC(2)-PP-DOL ALPHA-1,3-MANNOSYLTRANSFERASE"/>
    <property type="match status" value="1"/>
</dbReference>
<sequence>MLLPRFPPGASPEWPEYRRCCIRLLLNEPAYLWLLACPVILADAVLTQLILRFIPYTEIDWRTYMCQVELYIKGERDYSLIEGPTGPLVYPAGHVYVHELLYSLTNAGKDIKFGQQVYALLYILSLILTCAIYQHTRGVPNWLVLLLPLSKRLHSIYVLRLFNDCWSVVTAQAAVLAYQKGMDGFGTLLFSAALSVKMSALLYLPGILIITFKRSGLHSTLRHLGILSISQAVIASPFLLHEPQAYLSRAFELSRVFLYKWTVNWRFIDENTFLSPGWARGLLLCHITTLCAFGLFKWCERDGGVFATLGRGFRRPSLPARLAPVTADQVATVLFTCNLIGILFARSLHYQFYTWYAHQLPFLAWRTKYPTVVKIGLLACIEYCWNVYPSTILSSSLLTLGNAALVIGIWHGYPEGKDSMSSA</sequence>
<evidence type="ECO:0000256" key="9">
    <source>
        <dbReference type="ARBA" id="ARBA00022989"/>
    </source>
</evidence>
<dbReference type="Pfam" id="PF05208">
    <property type="entry name" value="ALG3"/>
    <property type="match status" value="1"/>
</dbReference>
<comment type="caution">
    <text evidence="14">Lacks conserved residue(s) required for the propagation of feature annotation.</text>
</comment>
<dbReference type="GO" id="GO:0052925">
    <property type="term" value="F:dol-P-Man:Man(5)GlcNAc(2)-PP-Dol alpha-1,3-mannosyltransferase activity"/>
    <property type="evidence" value="ECO:0007669"/>
    <property type="project" value="UniProtKB-EC"/>
</dbReference>
<gene>
    <name evidence="15" type="ORF">NEOLEDRAFT_1197692</name>
</gene>
<evidence type="ECO:0000256" key="13">
    <source>
        <dbReference type="ARBA" id="ARBA00093457"/>
    </source>
</evidence>
<evidence type="ECO:0000256" key="14">
    <source>
        <dbReference type="RuleBase" id="RU364047"/>
    </source>
</evidence>
<dbReference type="UniPathway" id="UPA00378"/>
<evidence type="ECO:0000256" key="8">
    <source>
        <dbReference type="ARBA" id="ARBA00022824"/>
    </source>
</evidence>
<evidence type="ECO:0000313" key="16">
    <source>
        <dbReference type="Proteomes" id="UP000076761"/>
    </source>
</evidence>
<reference evidence="15 16" key="1">
    <citation type="journal article" date="2016" name="Mol. Biol. Evol.">
        <title>Comparative Genomics of Early-Diverging Mushroom-Forming Fungi Provides Insights into the Origins of Lignocellulose Decay Capabilities.</title>
        <authorList>
            <person name="Nagy L.G."/>
            <person name="Riley R."/>
            <person name="Tritt A."/>
            <person name="Adam C."/>
            <person name="Daum C."/>
            <person name="Floudas D."/>
            <person name="Sun H."/>
            <person name="Yadav J.S."/>
            <person name="Pangilinan J."/>
            <person name="Larsson K.H."/>
            <person name="Matsuura K."/>
            <person name="Barry K."/>
            <person name="Labutti K."/>
            <person name="Kuo R."/>
            <person name="Ohm R.A."/>
            <person name="Bhattacharya S.S."/>
            <person name="Shirouzu T."/>
            <person name="Yoshinaga Y."/>
            <person name="Martin F.M."/>
            <person name="Grigoriev I.V."/>
            <person name="Hibbett D.S."/>
        </authorList>
    </citation>
    <scope>NUCLEOTIDE SEQUENCE [LARGE SCALE GENOMIC DNA]</scope>
    <source>
        <strain evidence="15 16">HHB14362 ss-1</strain>
    </source>
</reference>
<dbReference type="PANTHER" id="PTHR12646">
    <property type="entry name" value="NOT56 - RELATED"/>
    <property type="match status" value="1"/>
</dbReference>
<keyword evidence="10 14" id="KW-0472">Membrane</keyword>
<evidence type="ECO:0000313" key="15">
    <source>
        <dbReference type="EMBL" id="KZT26277.1"/>
    </source>
</evidence>
<dbReference type="FunCoup" id="A0A165T812">
    <property type="interactions" value="464"/>
</dbReference>
<dbReference type="STRING" id="1314782.A0A165T812"/>
<evidence type="ECO:0000256" key="3">
    <source>
        <dbReference type="ARBA" id="ARBA00011964"/>
    </source>
</evidence>
<evidence type="ECO:0000256" key="11">
    <source>
        <dbReference type="ARBA" id="ARBA00044743"/>
    </source>
</evidence>
<proteinExistence type="inferred from homology"/>
<keyword evidence="8 14" id="KW-0256">Endoplasmic reticulum</keyword>
<keyword evidence="16" id="KW-1185">Reference proteome</keyword>
<evidence type="ECO:0000256" key="12">
    <source>
        <dbReference type="ARBA" id="ARBA00049506"/>
    </source>
</evidence>
<dbReference type="GO" id="GO:0005789">
    <property type="term" value="C:endoplasmic reticulum membrane"/>
    <property type="evidence" value="ECO:0007669"/>
    <property type="project" value="UniProtKB-SubCell"/>
</dbReference>
<keyword evidence="7 14" id="KW-0812">Transmembrane</keyword>
<comment type="function">
    <text evidence="11 14">Dol-P-Man:Man(5)GlcNAc(2)-PP-Dol alpha-1,3-mannosyltransferase that operates in the biosynthetic pathway of dolichol-linked oligosaccharides, the glycan precursors employed in protein asparagine (N)-glycosylation. The assembly of dolichol-linked oligosaccharides begins on the cytosolic side of the endoplasmic reticulum membrane and finishes in its lumen. The sequential addition of sugars to dolichol pyrophosphate produces dolichol-linked oligosaccharides containing fourteen sugars, including two GlcNAcs, nine mannoses and three glucoses. Once assembled, the oligosaccharide is transferred from the lipid to nascent proteins by oligosaccharyltransferases. In the lumen of the endoplasmic reticulum, adds the first dolichyl beta-D-mannosyl phosphate derived mannose in an alpha-1,3 linkage to Man(5)GlcNAc(2)-PP-dolichol to produce Man(6)GlcNAc(2)-PP-dolichol.</text>
</comment>
<dbReference type="AlphaFoldDB" id="A0A165T812"/>
<comment type="similarity">
    <text evidence="13">Belongs to the glycosyltransferase ALG3 family.</text>
</comment>
<evidence type="ECO:0000256" key="4">
    <source>
        <dbReference type="ARBA" id="ARBA00015561"/>
    </source>
</evidence>
<dbReference type="EC" id="2.4.1.258" evidence="3 14"/>
<evidence type="ECO:0000256" key="7">
    <source>
        <dbReference type="ARBA" id="ARBA00022692"/>
    </source>
</evidence>
<dbReference type="InParanoid" id="A0A165T812"/>
<dbReference type="Proteomes" id="UP000076761">
    <property type="component" value="Unassembled WGS sequence"/>
</dbReference>
<feature type="transmembrane region" description="Helical" evidence="14">
    <location>
        <begin position="188"/>
        <end position="212"/>
    </location>
</feature>
<comment type="pathway">
    <text evidence="2 14">Protein modification; protein glycosylation.</text>
</comment>
<dbReference type="EMBL" id="KV425567">
    <property type="protein sequence ID" value="KZT26277.1"/>
    <property type="molecule type" value="Genomic_DNA"/>
</dbReference>
<dbReference type="OrthoDB" id="20028at2759"/>
<evidence type="ECO:0000256" key="1">
    <source>
        <dbReference type="ARBA" id="ARBA00004477"/>
    </source>
</evidence>
<feature type="transmembrane region" description="Helical" evidence="14">
    <location>
        <begin position="117"/>
        <end position="136"/>
    </location>
</feature>
<organism evidence="15 16">
    <name type="scientific">Neolentinus lepideus HHB14362 ss-1</name>
    <dbReference type="NCBI Taxonomy" id="1314782"/>
    <lineage>
        <taxon>Eukaryota</taxon>
        <taxon>Fungi</taxon>
        <taxon>Dikarya</taxon>
        <taxon>Basidiomycota</taxon>
        <taxon>Agaricomycotina</taxon>
        <taxon>Agaricomycetes</taxon>
        <taxon>Gloeophyllales</taxon>
        <taxon>Gloeophyllaceae</taxon>
        <taxon>Neolentinus</taxon>
    </lineage>
</organism>
<name>A0A165T812_9AGAM</name>
<evidence type="ECO:0000256" key="2">
    <source>
        <dbReference type="ARBA" id="ARBA00004922"/>
    </source>
</evidence>
<comment type="subcellular location">
    <subcellularLocation>
        <location evidence="1 14">Endoplasmic reticulum membrane</location>
        <topology evidence="1 14">Multi-pass membrane protein</topology>
    </subcellularLocation>
</comment>
<keyword evidence="6 14" id="KW-0808">Transferase</keyword>
<keyword evidence="5 14" id="KW-0328">Glycosyltransferase</keyword>
<accession>A0A165T812</accession>
<comment type="catalytic activity">
    <reaction evidence="12 14">
        <text>an alpha-D-Man-(1-&gt;2)-alpha-D-Man-(1-&gt;2)-alpha-D-Man-(1-&gt;3)-[alpha-D-Man-(1-&gt;6)]-beta-D-Man-(1-&gt;4)-beta-D-GlcNAc-(1-&gt;4)-alpha-D-GlcNAc-diphospho-di-trans,poly-cis-dolichol + a di-trans,poly-cis-dolichyl beta-D-mannosyl phosphate = an alpha-D-Man-(1-&gt;2)-alpha-D-Man-(1-&gt;2)-alpha-D-Man-(1-&gt;3)-[alpha-D-Man-(1-&gt;3)-alpha-D-Man-(1-&gt;6)]-beta-D-Man-(1-&gt;4)-beta-D-GlcNAc-(1-&gt;4)-alpha-D-GlcNAc-diphospho-di-trans,poly-cis-dolichol + a di-trans,poly-cis-dolichyl phosphate + H(+)</text>
        <dbReference type="Rhea" id="RHEA:29527"/>
        <dbReference type="Rhea" id="RHEA-COMP:19498"/>
        <dbReference type="Rhea" id="RHEA-COMP:19501"/>
        <dbReference type="Rhea" id="RHEA-COMP:19516"/>
        <dbReference type="Rhea" id="RHEA-COMP:19517"/>
        <dbReference type="ChEBI" id="CHEBI:15378"/>
        <dbReference type="ChEBI" id="CHEBI:57683"/>
        <dbReference type="ChEBI" id="CHEBI:58211"/>
        <dbReference type="ChEBI" id="CHEBI:132515"/>
        <dbReference type="ChEBI" id="CHEBI:132516"/>
        <dbReference type="EC" id="2.4.1.258"/>
    </reaction>
    <physiologicalReaction direction="left-to-right" evidence="12 14">
        <dbReference type="Rhea" id="RHEA:29528"/>
    </physiologicalReaction>
</comment>
<evidence type="ECO:0000256" key="10">
    <source>
        <dbReference type="ARBA" id="ARBA00023136"/>
    </source>
</evidence>
<dbReference type="InterPro" id="IPR007873">
    <property type="entry name" value="Glycosyltransferase_ALG3"/>
</dbReference>
<protein>
    <recommendedName>
        <fullName evidence="4 14">Dol-P-Man:Man(5)GlcNAc(2)-PP-Dol alpha-1,3-mannosyltransferase</fullName>
        <ecNumber evidence="3 14">2.4.1.258</ecNumber>
    </recommendedName>
    <alternativeName>
        <fullName evidence="14">Dol-P-Man-dependent alpha(1-3)-mannosyltransferase</fullName>
    </alternativeName>
</protein>